<keyword evidence="14" id="KW-1185">Reference proteome</keyword>
<dbReference type="HOGENOM" id="CLU_031026_0_0_9"/>
<feature type="domain" description="Thiolase N-terminal" evidence="11">
    <location>
        <begin position="9"/>
        <end position="267"/>
    </location>
</feature>
<dbReference type="InterPro" id="IPR020613">
    <property type="entry name" value="Thiolase_CS"/>
</dbReference>
<feature type="active site" description="Proton acceptor" evidence="9">
    <location>
        <position position="353"/>
    </location>
</feature>
<dbReference type="Gene3D" id="3.40.47.10">
    <property type="match status" value="2"/>
</dbReference>
<comment type="similarity">
    <text evidence="2 10">Belongs to the thiolase-like superfamily. Thiolase family.</text>
</comment>
<dbReference type="EC" id="2.3.1.9" evidence="3"/>
<evidence type="ECO:0000256" key="2">
    <source>
        <dbReference type="ARBA" id="ARBA00010982"/>
    </source>
</evidence>
<dbReference type="GO" id="GO:0005737">
    <property type="term" value="C:cytoplasm"/>
    <property type="evidence" value="ECO:0007669"/>
    <property type="project" value="UniProtKB-SubCell"/>
</dbReference>
<dbReference type="InterPro" id="IPR020616">
    <property type="entry name" value="Thiolase_N"/>
</dbReference>
<dbReference type="GO" id="GO:0003985">
    <property type="term" value="F:acetyl-CoA C-acetyltransferase activity"/>
    <property type="evidence" value="ECO:0000318"/>
    <property type="project" value="GO_Central"/>
</dbReference>
<dbReference type="PATRIC" id="fig|413999.7.peg.3178"/>
<organism evidence="13 14">
    <name type="scientific">Clostridium botulinum (strain Hall / ATCC 3502 / NCTC 13319 / Type A)</name>
    <dbReference type="NCBI Taxonomy" id="441771"/>
    <lineage>
        <taxon>Bacteria</taxon>
        <taxon>Bacillati</taxon>
        <taxon>Bacillota</taxon>
        <taxon>Clostridia</taxon>
        <taxon>Eubacteriales</taxon>
        <taxon>Clostridiaceae</taxon>
        <taxon>Clostridium</taxon>
    </lineage>
</organism>
<name>A5I6S9_CLOBH</name>
<comment type="catalytic activity">
    <reaction evidence="8">
        <text>2 acetyl-CoA = acetoacetyl-CoA + CoA</text>
        <dbReference type="Rhea" id="RHEA:21036"/>
        <dbReference type="ChEBI" id="CHEBI:57286"/>
        <dbReference type="ChEBI" id="CHEBI:57287"/>
        <dbReference type="ChEBI" id="CHEBI:57288"/>
        <dbReference type="EC" id="2.3.1.9"/>
    </reaction>
</comment>
<dbReference type="FunFam" id="3.40.47.10:FF:000010">
    <property type="entry name" value="Acetyl-CoA acetyltransferase (Thiolase)"/>
    <property type="match status" value="1"/>
</dbReference>
<feature type="active site" description="Proton acceptor" evidence="9">
    <location>
        <position position="383"/>
    </location>
</feature>
<dbReference type="EMBL" id="AM412317">
    <property type="protein sequence ID" value="CAL84761.1"/>
    <property type="molecule type" value="Genomic_DNA"/>
</dbReference>
<evidence type="ECO:0000313" key="14">
    <source>
        <dbReference type="Proteomes" id="UP000001986"/>
    </source>
</evidence>
<proteinExistence type="inferred from homology"/>
<reference evidence="13 14" key="1">
    <citation type="journal article" date="2007" name="Genome Res.">
        <title>Genome sequence of a proteolytic (Group I) Clostridium botulinum strain Hall A and comparative analysis of the clostridial genomes.</title>
        <authorList>
            <person name="Sebaihia M."/>
            <person name="Peck M.W."/>
            <person name="Minton N.P."/>
            <person name="Thomson N.R."/>
            <person name="Holden M.T.G."/>
            <person name="Mitchell W.J."/>
            <person name="Carter A.T."/>
            <person name="Bentley S.D."/>
            <person name="Mason D.R."/>
            <person name="Crossman L."/>
            <person name="Paul C.J."/>
            <person name="Ivens A."/>
            <person name="Wells-Bennik M.H.J."/>
            <person name="Davis I.J."/>
            <person name="Cerdeno-Tarraga A.M."/>
            <person name="Churcher C."/>
            <person name="Quail M.A."/>
            <person name="Chillingworth T."/>
            <person name="Feltwell T."/>
            <person name="Fraser A."/>
            <person name="Goodhead I."/>
            <person name="Hance Z."/>
            <person name="Jagels K."/>
            <person name="Larke N."/>
            <person name="Maddison M."/>
            <person name="Moule S."/>
            <person name="Mungall K."/>
            <person name="Norbertczak H."/>
            <person name="Rabbinowitsch E."/>
            <person name="Sanders M."/>
            <person name="Simmonds M."/>
            <person name="White B."/>
            <person name="Whithead S."/>
            <person name="Parkhill J."/>
        </authorList>
    </citation>
    <scope>NUCLEOTIDE SEQUENCE [LARGE SCALE GENOMIC DNA]</scope>
    <source>
        <strain evidence="14">Hall / ATCC 3502 / NCTC 13319 / Type A [Sanger]</strain>
    </source>
</reference>
<dbReference type="AlphaFoldDB" id="A5I6S9"/>
<sequence length="397" mass="42371">MGVWKMKNVVIASAVRTPIGKFGGTLKSVSAIELGSIVIKEALKRANVKPEDVDEVIMGNVLQAGLGQNSTRQSAVAAGIPVEVPSFTINKVCGSGLRAVSLATQLIKLGDDDIVVAGGTENMSAAPYLLEKARWGQRMGDGKIVDEMIRDGLWESFNDYHMGITAENIAEQWGITREEQDEFSAKSQQKAEKAVKEGRFKEEIVPVVIKSRKGEVVFDTDEFPRFGATKESLSKLKPAFKKDGTVTAGNASGINDGAAALVIMSEEKANELGIKPLAKIVAYGTSGVDPKIMGYGPFYATKKTLEKANLKIADMDLIEANEAFAAQSLAVAKDLGFDMDKVNVNGGAIALGHPIGCSGARILTTLLYEMEKRNSKHGLATLCIGGGMGTAIIVERY</sequence>
<dbReference type="NCBIfam" id="TIGR01930">
    <property type="entry name" value="AcCoA-C-Actrans"/>
    <property type="match status" value="1"/>
</dbReference>
<evidence type="ECO:0000256" key="4">
    <source>
        <dbReference type="ARBA" id="ARBA00022679"/>
    </source>
</evidence>
<dbReference type="InterPro" id="IPR020615">
    <property type="entry name" value="Thiolase_acyl_enz_int_AS"/>
</dbReference>
<comment type="subcellular location">
    <subcellularLocation>
        <location evidence="1">Cytoplasm</location>
    </subcellularLocation>
</comment>
<evidence type="ECO:0000256" key="1">
    <source>
        <dbReference type="ARBA" id="ARBA00004496"/>
    </source>
</evidence>
<dbReference type="InterPro" id="IPR002155">
    <property type="entry name" value="Thiolase"/>
</dbReference>
<evidence type="ECO:0000256" key="7">
    <source>
        <dbReference type="ARBA" id="ARBA00044137"/>
    </source>
</evidence>
<evidence type="ECO:0000256" key="6">
    <source>
        <dbReference type="ARBA" id="ARBA00030755"/>
    </source>
</evidence>
<dbReference type="PROSITE" id="PS00099">
    <property type="entry name" value="THIOLASE_3"/>
    <property type="match status" value="1"/>
</dbReference>
<evidence type="ECO:0000256" key="3">
    <source>
        <dbReference type="ARBA" id="ARBA00012705"/>
    </source>
</evidence>
<accession>A5I6S9</accession>
<dbReference type="PROSITE" id="PS00737">
    <property type="entry name" value="THIOLASE_2"/>
    <property type="match status" value="1"/>
</dbReference>
<dbReference type="KEGG" id="cbo:CBO3200"/>
<dbReference type="InterPro" id="IPR020617">
    <property type="entry name" value="Thiolase_C"/>
</dbReference>
<dbReference type="PROSITE" id="PS00098">
    <property type="entry name" value="THIOLASE_1"/>
    <property type="match status" value="1"/>
</dbReference>
<feature type="domain" description="Thiolase C-terminal" evidence="12">
    <location>
        <begin position="275"/>
        <end position="396"/>
    </location>
</feature>
<evidence type="ECO:0000259" key="12">
    <source>
        <dbReference type="Pfam" id="PF02803"/>
    </source>
</evidence>
<gene>
    <name evidence="13" type="primary">thl</name>
    <name evidence="13" type="ordered locus">CBO3200</name>
</gene>
<dbReference type="PIRSF" id="PIRSF000429">
    <property type="entry name" value="Ac-CoA_Ac_transf"/>
    <property type="match status" value="1"/>
</dbReference>
<dbReference type="SUPFAM" id="SSF53901">
    <property type="entry name" value="Thiolase-like"/>
    <property type="match status" value="2"/>
</dbReference>
<evidence type="ECO:0000256" key="9">
    <source>
        <dbReference type="PIRSR" id="PIRSR000429-1"/>
    </source>
</evidence>
<dbReference type="Pfam" id="PF02803">
    <property type="entry name" value="Thiolase_C"/>
    <property type="match status" value="1"/>
</dbReference>
<keyword evidence="4 10" id="KW-0808">Transferase</keyword>
<feature type="active site" description="Acyl-thioester intermediate" evidence="9">
    <location>
        <position position="93"/>
    </location>
</feature>
<dbReference type="InterPro" id="IPR016039">
    <property type="entry name" value="Thiolase-like"/>
</dbReference>
<dbReference type="PANTHER" id="PTHR18919:SF107">
    <property type="entry name" value="ACETYL-COA ACETYLTRANSFERASE, CYTOSOLIC"/>
    <property type="match status" value="1"/>
</dbReference>
<dbReference type="CDD" id="cd00751">
    <property type="entry name" value="thiolase"/>
    <property type="match status" value="1"/>
</dbReference>
<evidence type="ECO:0000256" key="8">
    <source>
        <dbReference type="ARBA" id="ARBA00051550"/>
    </source>
</evidence>
<dbReference type="InterPro" id="IPR020610">
    <property type="entry name" value="Thiolase_AS"/>
</dbReference>
<keyword evidence="5 10" id="KW-0012">Acyltransferase</keyword>
<dbReference type="Proteomes" id="UP000001986">
    <property type="component" value="Chromosome"/>
</dbReference>
<dbReference type="Pfam" id="PF00108">
    <property type="entry name" value="Thiolase_N"/>
    <property type="match status" value="1"/>
</dbReference>
<evidence type="ECO:0000256" key="10">
    <source>
        <dbReference type="RuleBase" id="RU003557"/>
    </source>
</evidence>
<evidence type="ECO:0000313" key="13">
    <source>
        <dbReference type="EMBL" id="CAL84761.1"/>
    </source>
</evidence>
<evidence type="ECO:0000259" key="11">
    <source>
        <dbReference type="Pfam" id="PF00108"/>
    </source>
</evidence>
<dbReference type="PANTHER" id="PTHR18919">
    <property type="entry name" value="ACETYL-COA C-ACYLTRANSFERASE"/>
    <property type="match status" value="1"/>
</dbReference>
<evidence type="ECO:0000256" key="5">
    <source>
        <dbReference type="ARBA" id="ARBA00023315"/>
    </source>
</evidence>
<protein>
    <recommendedName>
        <fullName evidence="7">Acetyl-CoA acetyltransferase</fullName>
        <ecNumber evidence="3">2.3.1.9</ecNumber>
    </recommendedName>
    <alternativeName>
        <fullName evidence="6">Acetoacetyl-CoA thiolase</fullName>
    </alternativeName>
</protein>